<evidence type="ECO:0000256" key="2">
    <source>
        <dbReference type="SAM" id="Phobius"/>
    </source>
</evidence>
<dbReference type="AlphaFoldDB" id="A0A0X1U772"/>
<reference evidence="6" key="4">
    <citation type="submission" date="2016-11" db="EMBL/GenBank/DDBJ databases">
        <authorList>
            <person name="Jaros S."/>
            <person name="Januszkiewicz K."/>
            <person name="Wedrychowicz H."/>
        </authorList>
    </citation>
    <scope>NUCLEOTIDE SEQUENCE [LARGE SCALE GENOMIC DNA]</scope>
    <source>
        <strain evidence="6">DSM 1682</strain>
    </source>
</reference>
<name>A0A0X1U772_ANAPI</name>
<sequence length="185" mass="21238">MKGVLGMAAKKYDKNRNNFKGSSYYAYGNVAYDVQPEYTPYYTDEEDEKNRIAEEKAQKAENRESRITAFKLIIIMILLFAGSIVFMGMNVRVANERVELRKEKNQLAELKASNAILEAELTEQIDLGYIKEQATTRLGMAEPQPYQIIYIDVPKQSYTVQYAADTTNEDNNSGFLKFKSRLKKD</sequence>
<feature type="coiled-coil region" evidence="1">
    <location>
        <begin position="90"/>
        <end position="127"/>
    </location>
</feature>
<feature type="transmembrane region" description="Helical" evidence="2">
    <location>
        <begin position="69"/>
        <end position="89"/>
    </location>
</feature>
<organism evidence="4 6">
    <name type="scientific">Anaerotignum propionicum DSM 1682</name>
    <dbReference type="NCBI Taxonomy" id="991789"/>
    <lineage>
        <taxon>Bacteria</taxon>
        <taxon>Bacillati</taxon>
        <taxon>Bacillota</taxon>
        <taxon>Clostridia</taxon>
        <taxon>Lachnospirales</taxon>
        <taxon>Anaerotignaceae</taxon>
        <taxon>Anaerotignum</taxon>
    </lineage>
</organism>
<dbReference type="Proteomes" id="UP000068026">
    <property type="component" value="Chromosome"/>
</dbReference>
<dbReference type="KEGG" id="cpro:CPRO_11920"/>
<evidence type="ECO:0000313" key="6">
    <source>
        <dbReference type="Proteomes" id="UP000184204"/>
    </source>
</evidence>
<dbReference type="EMBL" id="FQUA01000006">
    <property type="protein sequence ID" value="SHE73349.1"/>
    <property type="molecule type" value="Genomic_DNA"/>
</dbReference>
<evidence type="ECO:0000313" key="3">
    <source>
        <dbReference type="EMBL" id="AMJ40785.1"/>
    </source>
</evidence>
<keyword evidence="3" id="KW-0132">Cell division</keyword>
<evidence type="ECO:0000256" key="1">
    <source>
        <dbReference type="SAM" id="Coils"/>
    </source>
</evidence>
<dbReference type="GO" id="GO:0051301">
    <property type="term" value="P:cell division"/>
    <property type="evidence" value="ECO:0007669"/>
    <property type="project" value="UniProtKB-KW"/>
</dbReference>
<dbReference type="OrthoDB" id="2051827at2"/>
<reference evidence="5" key="2">
    <citation type="submission" date="2016-01" db="EMBL/GenBank/DDBJ databases">
        <authorList>
            <person name="Poehlein A."/>
            <person name="Schlien K."/>
            <person name="Gottschalk G."/>
            <person name="Buckel W."/>
            <person name="Daniel R."/>
        </authorList>
    </citation>
    <scope>NUCLEOTIDE SEQUENCE [LARGE SCALE GENOMIC DNA]</scope>
    <source>
        <strain evidence="5">X2</strain>
    </source>
</reference>
<dbReference type="EMBL" id="CP014223">
    <property type="protein sequence ID" value="AMJ40785.1"/>
    <property type="molecule type" value="Genomic_DNA"/>
</dbReference>
<proteinExistence type="predicted"/>
<keyword evidence="5" id="KW-1185">Reference proteome</keyword>
<reference evidence="3 5" key="1">
    <citation type="journal article" date="2016" name="Genome Announc.">
        <title>Complete Genome Sequence of the Amino Acid-Fermenting Clostridium propionicum X2 (DSM 1682).</title>
        <authorList>
            <person name="Poehlein A."/>
            <person name="Schlien K."/>
            <person name="Chowdhury N.P."/>
            <person name="Gottschalk G."/>
            <person name="Buckel W."/>
            <person name="Daniel R."/>
        </authorList>
    </citation>
    <scope>NUCLEOTIDE SEQUENCE [LARGE SCALE GENOMIC DNA]</scope>
    <source>
        <strain evidence="3 5">X2</strain>
    </source>
</reference>
<evidence type="ECO:0000313" key="5">
    <source>
        <dbReference type="Proteomes" id="UP000068026"/>
    </source>
</evidence>
<reference evidence="4" key="3">
    <citation type="submission" date="2016-11" db="EMBL/GenBank/DDBJ databases">
        <authorList>
            <person name="Varghese N."/>
            <person name="Submissions S."/>
        </authorList>
    </citation>
    <scope>NUCLEOTIDE SEQUENCE</scope>
    <source>
        <strain evidence="4">DSM 1682</strain>
    </source>
</reference>
<gene>
    <name evidence="3" type="primary">ftsL</name>
    <name evidence="3" type="ORF">CPRO_11920</name>
    <name evidence="4" type="ORF">SAMN02745151_01602</name>
</gene>
<evidence type="ECO:0000313" key="4">
    <source>
        <dbReference type="EMBL" id="SHE73349.1"/>
    </source>
</evidence>
<keyword evidence="2" id="KW-1133">Transmembrane helix</keyword>
<protein>
    <submittedName>
        <fullName evidence="3">Cell division protein FtsL</fullName>
    </submittedName>
</protein>
<dbReference type="Proteomes" id="UP000184204">
    <property type="component" value="Unassembled WGS sequence"/>
</dbReference>
<keyword evidence="1" id="KW-0175">Coiled coil</keyword>
<accession>A0A0X1U772</accession>
<keyword evidence="3" id="KW-0131">Cell cycle</keyword>
<dbReference type="RefSeq" id="WP_066048965.1">
    <property type="nucleotide sequence ID" value="NZ_CP014223.1"/>
</dbReference>
<keyword evidence="2" id="KW-0812">Transmembrane</keyword>
<keyword evidence="2" id="KW-0472">Membrane</keyword>